<proteinExistence type="predicted"/>
<name>A0A1M4ZRU7_9FIRM</name>
<keyword evidence="2" id="KW-1185">Reference proteome</keyword>
<reference evidence="2" key="1">
    <citation type="submission" date="2016-11" db="EMBL/GenBank/DDBJ databases">
        <authorList>
            <person name="Varghese N."/>
            <person name="Submissions S."/>
        </authorList>
    </citation>
    <scope>NUCLEOTIDE SEQUENCE [LARGE SCALE GENOMIC DNA]</scope>
    <source>
        <strain evidence="2">DSM 11792</strain>
    </source>
</reference>
<accession>A0A1M4ZRU7</accession>
<dbReference type="EMBL" id="FQUW01000018">
    <property type="protein sequence ID" value="SHF20741.1"/>
    <property type="molecule type" value="Genomic_DNA"/>
</dbReference>
<dbReference type="OrthoDB" id="1724228at2"/>
<dbReference type="Proteomes" id="UP000184196">
    <property type="component" value="Unassembled WGS sequence"/>
</dbReference>
<sequence>MFFSHDARKIVVPNIVHLARNLKLVPGQVVELDCPRATLMNIAFRIRTTGTVDLFVEEENDRGWETTGRQEVEEGEMVWHYILKRPCFRLRLANPSPAIDVEVSIDVNLPCLKEPGEINRPVL</sequence>
<dbReference type="AlphaFoldDB" id="A0A1M4ZRU7"/>
<organism evidence="1 2">
    <name type="scientific">Desulfofundulus australicus DSM 11792</name>
    <dbReference type="NCBI Taxonomy" id="1121425"/>
    <lineage>
        <taxon>Bacteria</taxon>
        <taxon>Bacillati</taxon>
        <taxon>Bacillota</taxon>
        <taxon>Clostridia</taxon>
        <taxon>Eubacteriales</taxon>
        <taxon>Peptococcaceae</taxon>
        <taxon>Desulfofundulus</taxon>
    </lineage>
</organism>
<protein>
    <submittedName>
        <fullName evidence="1">Uncharacterized protein</fullName>
    </submittedName>
</protein>
<gene>
    <name evidence="1" type="ORF">SAMN02745218_01679</name>
</gene>
<evidence type="ECO:0000313" key="2">
    <source>
        <dbReference type="Proteomes" id="UP000184196"/>
    </source>
</evidence>
<dbReference type="RefSeq" id="WP_073165072.1">
    <property type="nucleotide sequence ID" value="NZ_FQUW01000018.1"/>
</dbReference>
<evidence type="ECO:0000313" key="1">
    <source>
        <dbReference type="EMBL" id="SHF20741.1"/>
    </source>
</evidence>